<dbReference type="SUPFAM" id="SSF81383">
    <property type="entry name" value="F-box domain"/>
    <property type="match status" value="1"/>
</dbReference>
<dbReference type="CDD" id="cd22157">
    <property type="entry name" value="F-box_AtFBW1-like"/>
    <property type="match status" value="1"/>
</dbReference>
<dbReference type="InterPro" id="IPR001810">
    <property type="entry name" value="F-box_dom"/>
</dbReference>
<keyword evidence="3" id="KW-1185">Reference proteome</keyword>
<dbReference type="NCBIfam" id="TIGR01640">
    <property type="entry name" value="F_box_assoc_1"/>
    <property type="match status" value="1"/>
</dbReference>
<dbReference type="InterPro" id="IPR017451">
    <property type="entry name" value="F-box-assoc_interact_dom"/>
</dbReference>
<accession>A0A6P6W257</accession>
<sequence>MGSKKYIGSRGSKPSSSGLPKVSGLRLQQENMPHLPQEIINSEILPRLPVKSLLRFRCVNKLWNSTIVDPRFNRHNARSMAVFMSADLRAYLPSLKLPWLQSIEKLPGLKFTDEEGSIQRFPLVKLVRDNKGFIGGSCNGLLLVILGSSFYLWNPSTAYFCHVLELDYLDGLASVSITGLCYDSSSEDYKVVVQLKLPVKNFGKSVLVAALKDKRWKGLKFPHSGWGRGRAVLCNGILHWEWDVYRPDMVNSKRIIGFDPKTDQIVEVPLPQCKNREDSVILGLGIIECYLCTVQWDNPSYFKGNFQLMVMKEYGVKESWTPIFEIVREFPALLISSRMIPLMLNKNGELLMIINYQRIVSYNPRTAEYKSILPSTRFVAYSADVFVESLISPAGYDWKKTL</sequence>
<organism evidence="3 4">
    <name type="scientific">Coffea arabica</name>
    <name type="common">Arabian coffee</name>
    <dbReference type="NCBI Taxonomy" id="13443"/>
    <lineage>
        <taxon>Eukaryota</taxon>
        <taxon>Viridiplantae</taxon>
        <taxon>Streptophyta</taxon>
        <taxon>Embryophyta</taxon>
        <taxon>Tracheophyta</taxon>
        <taxon>Spermatophyta</taxon>
        <taxon>Magnoliopsida</taxon>
        <taxon>eudicotyledons</taxon>
        <taxon>Gunneridae</taxon>
        <taxon>Pentapetalae</taxon>
        <taxon>asterids</taxon>
        <taxon>lamiids</taxon>
        <taxon>Gentianales</taxon>
        <taxon>Rubiaceae</taxon>
        <taxon>Ixoroideae</taxon>
        <taxon>Gardenieae complex</taxon>
        <taxon>Bertiereae - Coffeeae clade</taxon>
        <taxon>Coffeeae</taxon>
        <taxon>Coffea</taxon>
    </lineage>
</organism>
<dbReference type="PANTHER" id="PTHR31672:SF13">
    <property type="entry name" value="F-BOX PROTEIN CPR30-LIKE"/>
    <property type="match status" value="1"/>
</dbReference>
<reference evidence="4" key="2">
    <citation type="submission" date="2025-08" db="UniProtKB">
        <authorList>
            <consortium name="RefSeq"/>
        </authorList>
    </citation>
    <scope>IDENTIFICATION</scope>
    <source>
        <tissue evidence="4">Leaves</tissue>
    </source>
</reference>
<evidence type="ECO:0000259" key="2">
    <source>
        <dbReference type="SMART" id="SM00256"/>
    </source>
</evidence>
<evidence type="ECO:0000313" key="4">
    <source>
        <dbReference type="RefSeq" id="XP_027109423.1"/>
    </source>
</evidence>
<dbReference type="GeneID" id="113729312"/>
<dbReference type="InterPro" id="IPR036047">
    <property type="entry name" value="F-box-like_dom_sf"/>
</dbReference>
<dbReference type="InterPro" id="IPR050796">
    <property type="entry name" value="SCF_F-box_component"/>
</dbReference>
<reference evidence="3" key="1">
    <citation type="journal article" date="2025" name="Foods">
        <title>Unveiling the Microbial Signatures of Arabica Coffee Cherries: Insights into Ripeness Specific Diversity, Functional Traits, and Implications for Quality and Safety.</title>
        <authorList>
            <consortium name="RefSeq"/>
            <person name="Tenea G.N."/>
            <person name="Cifuentes V."/>
            <person name="Reyes P."/>
            <person name="Cevallos-Vallejos M."/>
        </authorList>
    </citation>
    <scope>NUCLEOTIDE SEQUENCE [LARGE SCALE GENOMIC DNA]</scope>
</reference>
<dbReference type="RefSeq" id="XP_027109423.1">
    <property type="nucleotide sequence ID" value="XM_027253622.1"/>
</dbReference>
<dbReference type="SMART" id="SM00256">
    <property type="entry name" value="FBOX"/>
    <property type="match status" value="1"/>
</dbReference>
<protein>
    <submittedName>
        <fullName evidence="4">F-box protein CPR1-like</fullName>
    </submittedName>
</protein>
<dbReference type="OrthoDB" id="591557at2759"/>
<dbReference type="PANTHER" id="PTHR31672">
    <property type="entry name" value="BNACNNG10540D PROTEIN"/>
    <property type="match status" value="1"/>
</dbReference>
<dbReference type="Pfam" id="PF07734">
    <property type="entry name" value="FBA_1"/>
    <property type="match status" value="1"/>
</dbReference>
<name>A0A6P6W257_COFAR</name>
<proteinExistence type="predicted"/>
<evidence type="ECO:0000256" key="1">
    <source>
        <dbReference type="SAM" id="MobiDB-lite"/>
    </source>
</evidence>
<dbReference type="InterPro" id="IPR006527">
    <property type="entry name" value="F-box-assoc_dom_typ1"/>
</dbReference>
<feature type="region of interest" description="Disordered" evidence="1">
    <location>
        <begin position="1"/>
        <end position="24"/>
    </location>
</feature>
<evidence type="ECO:0000313" key="3">
    <source>
        <dbReference type="Proteomes" id="UP001652660"/>
    </source>
</evidence>
<feature type="domain" description="F-box" evidence="2">
    <location>
        <begin position="35"/>
        <end position="76"/>
    </location>
</feature>
<dbReference type="Proteomes" id="UP001652660">
    <property type="component" value="Chromosome 2e"/>
</dbReference>
<dbReference type="Pfam" id="PF00646">
    <property type="entry name" value="F-box"/>
    <property type="match status" value="1"/>
</dbReference>
<dbReference type="Gene3D" id="1.20.1280.50">
    <property type="match status" value="1"/>
</dbReference>
<gene>
    <name evidence="4" type="primary">LOC113729312</name>
</gene>
<dbReference type="AlphaFoldDB" id="A0A6P6W257"/>